<dbReference type="CDD" id="cd04847">
    <property type="entry name" value="Peptidases_S8_Subtilisin_like_2"/>
    <property type="match status" value="1"/>
</dbReference>
<feature type="domain" description="Peptidase S8/S53" evidence="2">
    <location>
        <begin position="290"/>
        <end position="539"/>
    </location>
</feature>
<keyword evidence="1" id="KW-0720">Serine protease</keyword>
<protein>
    <recommendedName>
        <fullName evidence="2">Peptidase S8/S53 domain-containing protein</fullName>
    </recommendedName>
</protein>
<feature type="active site" description="Charge relay system" evidence="1">
    <location>
        <position position="275"/>
    </location>
</feature>
<dbReference type="GO" id="GO:0006508">
    <property type="term" value="P:proteolysis"/>
    <property type="evidence" value="ECO:0007669"/>
    <property type="project" value="UniProtKB-KW"/>
</dbReference>
<dbReference type="InterPro" id="IPR036852">
    <property type="entry name" value="Peptidase_S8/S53_dom_sf"/>
</dbReference>
<dbReference type="PROSITE" id="PS51892">
    <property type="entry name" value="SUBTILASE"/>
    <property type="match status" value="1"/>
</dbReference>
<gene>
    <name evidence="3" type="ORF">MCC10120_1267</name>
</gene>
<evidence type="ECO:0000313" key="4">
    <source>
        <dbReference type="Proteomes" id="UP000291713"/>
    </source>
</evidence>
<accession>A0A4R0WFT7</accession>
<sequence length="734" mass="80437">MGRHYLIGHGERLSEPIVLPRGGATPKDIYTYEESRARLQPELHSAIANLPDDPALAPNDVHVLQMVLHPKYLAKSYHPSGLLRAAGLSLVGSKPVRITTADDPDKGARLSRTLLVAGHRQSLEHFDSLLQDPGVRCEEYAGIKDIVRIERIDNYAFDDKYHPAPSNDAWYELVLHELDEDLAPDNTQKFLELAERLGVNVEERMNFKANNLLYLPIRGPEEAVKRLAEYSSVRALRPMPRLGLSPISSVRSIREPVTLPEPPSTASQLGVAVLDGGLPPDNPISSWVDYIKANPDADDDERFLEHGLGVCSALLFGSLKSGQQPLRTRITAVRVLDSETRSDDPIAMYKVLNNIENVLESYPFHYVNLSLGPDLPIEDDDVSAWTSVLDQILSSKDMLLSVAVGNNGEGDAESGNNRIESPGDAVNALGVGACDSEDVYWMRAPYSAVGPGRSPGIVKPDLVAFGGTEGNEFMVLGPGTSPAAVPVMGTSFAAPNALRQAVRIREICGPEITPLVAKTLLIHAAERRKEDNMSEIGWGKVPSDATEIVTTEDGRALVIYKGSIRPGKIVRATIPVPPRLDHGDVKIRATFSFTCRVDPQSPDSYTRSTLEVTFRPDANRIDEGKKTARTDSFFSRNRMGTSSLYPVEAERRSDQGKWETVLHSERQFKAARLAKPVFDIHYNAREEGGASLSVTDKLEYALAITISAPKIGNLHQLILDAYPQLISLDPLLGV</sequence>
<dbReference type="AlphaFoldDB" id="A0A4R0WFT7"/>
<keyword evidence="1" id="KW-0378">Hydrolase</keyword>
<feature type="active site" description="Charge relay system" evidence="1">
    <location>
        <position position="306"/>
    </location>
</feature>
<dbReference type="GO" id="GO:0004252">
    <property type="term" value="F:serine-type endopeptidase activity"/>
    <property type="evidence" value="ECO:0007669"/>
    <property type="project" value="UniProtKB-UniRule"/>
</dbReference>
<dbReference type="RefSeq" id="WP_065437232.1">
    <property type="nucleotide sequence ID" value="NZ_BCYK01000034.1"/>
</dbReference>
<dbReference type="SUPFAM" id="SSF52743">
    <property type="entry name" value="Subtilisin-like"/>
    <property type="match status" value="1"/>
</dbReference>
<proteinExistence type="inferred from homology"/>
<dbReference type="Gene3D" id="3.40.50.200">
    <property type="entry name" value="Peptidase S8/S53 domain"/>
    <property type="match status" value="1"/>
</dbReference>
<comment type="caution">
    <text evidence="3">The sequence shown here is derived from an EMBL/GenBank/DDBJ whole genome shotgun (WGS) entry which is preliminary data.</text>
</comment>
<dbReference type="Pfam" id="PF00082">
    <property type="entry name" value="Peptidase_S8"/>
    <property type="match status" value="1"/>
</dbReference>
<dbReference type="InterPro" id="IPR034074">
    <property type="entry name" value="Y4bN_pept_dom"/>
</dbReference>
<dbReference type="EMBL" id="SHTU01000022">
    <property type="protein sequence ID" value="TCF94785.1"/>
    <property type="molecule type" value="Genomic_DNA"/>
</dbReference>
<evidence type="ECO:0000259" key="2">
    <source>
        <dbReference type="Pfam" id="PF00082"/>
    </source>
</evidence>
<name>A0A4R0WFT7_BIFLL</name>
<comment type="similarity">
    <text evidence="1">Belongs to the peptidase S8 family.</text>
</comment>
<organism evidence="3 4">
    <name type="scientific">Bifidobacterium longum subsp. longum</name>
    <dbReference type="NCBI Taxonomy" id="1679"/>
    <lineage>
        <taxon>Bacteria</taxon>
        <taxon>Bacillati</taxon>
        <taxon>Actinomycetota</taxon>
        <taxon>Actinomycetes</taxon>
        <taxon>Bifidobacteriales</taxon>
        <taxon>Bifidobacteriaceae</taxon>
        <taxon>Bifidobacterium</taxon>
    </lineage>
</organism>
<keyword evidence="1" id="KW-0645">Protease</keyword>
<feature type="active site" description="Charge relay system" evidence="1">
    <location>
        <position position="491"/>
    </location>
</feature>
<reference evidence="3 4" key="1">
    <citation type="journal article" date="2018" name="Sci. Rep.">
        <title>Genomic diversity and distribution of Bifidobacterium longum subsp. longum across the human lifespan.</title>
        <authorList>
            <person name="Odamaki T."/>
            <person name="Bottacini F."/>
            <person name="Kato K."/>
            <person name="Mitsuyama E."/>
            <person name="Yoshida K."/>
            <person name="Horigome A."/>
            <person name="Xiao J.Z."/>
            <person name="van Sinderen D."/>
        </authorList>
    </citation>
    <scope>NUCLEOTIDE SEQUENCE [LARGE SCALE GENOMIC DNA]</scope>
    <source>
        <strain evidence="3 4">MCC10120</strain>
    </source>
</reference>
<dbReference type="Proteomes" id="UP000291713">
    <property type="component" value="Unassembled WGS sequence"/>
</dbReference>
<evidence type="ECO:0000256" key="1">
    <source>
        <dbReference type="PROSITE-ProRule" id="PRU01240"/>
    </source>
</evidence>
<evidence type="ECO:0000313" key="3">
    <source>
        <dbReference type="EMBL" id="TCF94785.1"/>
    </source>
</evidence>
<dbReference type="InterPro" id="IPR000209">
    <property type="entry name" value="Peptidase_S8/S53_dom"/>
</dbReference>